<name>A0AAV4HS89_9GAST</name>
<evidence type="ECO:0000313" key="2">
    <source>
        <dbReference type="EMBL" id="GFS00445.1"/>
    </source>
</evidence>
<feature type="transmembrane region" description="Helical" evidence="1">
    <location>
        <begin position="6"/>
        <end position="27"/>
    </location>
</feature>
<keyword evidence="1" id="KW-1133">Transmembrane helix</keyword>
<gene>
    <name evidence="2" type="ORF">ElyMa_001072000</name>
</gene>
<reference evidence="2 3" key="1">
    <citation type="journal article" date="2021" name="Elife">
        <title>Chloroplast acquisition without the gene transfer in kleptoplastic sea slugs, Plakobranchus ocellatus.</title>
        <authorList>
            <person name="Maeda T."/>
            <person name="Takahashi S."/>
            <person name="Yoshida T."/>
            <person name="Shimamura S."/>
            <person name="Takaki Y."/>
            <person name="Nagai Y."/>
            <person name="Toyoda A."/>
            <person name="Suzuki Y."/>
            <person name="Arimoto A."/>
            <person name="Ishii H."/>
            <person name="Satoh N."/>
            <person name="Nishiyama T."/>
            <person name="Hasebe M."/>
            <person name="Maruyama T."/>
            <person name="Minagawa J."/>
            <person name="Obokata J."/>
            <person name="Shigenobu S."/>
        </authorList>
    </citation>
    <scope>NUCLEOTIDE SEQUENCE [LARGE SCALE GENOMIC DNA]</scope>
</reference>
<accession>A0AAV4HS89</accession>
<keyword evidence="1" id="KW-0472">Membrane</keyword>
<dbReference type="EMBL" id="BMAT01002168">
    <property type="protein sequence ID" value="GFS00445.1"/>
    <property type="molecule type" value="Genomic_DNA"/>
</dbReference>
<evidence type="ECO:0000313" key="3">
    <source>
        <dbReference type="Proteomes" id="UP000762676"/>
    </source>
</evidence>
<comment type="caution">
    <text evidence="2">The sequence shown here is derived from an EMBL/GenBank/DDBJ whole genome shotgun (WGS) entry which is preliminary data.</text>
</comment>
<feature type="transmembrane region" description="Helical" evidence="1">
    <location>
        <begin position="34"/>
        <end position="54"/>
    </location>
</feature>
<proteinExistence type="predicted"/>
<dbReference type="AlphaFoldDB" id="A0AAV4HS89"/>
<keyword evidence="1" id="KW-0812">Transmembrane</keyword>
<keyword evidence="3" id="KW-1185">Reference proteome</keyword>
<protein>
    <submittedName>
        <fullName evidence="2">Uncharacterized protein</fullName>
    </submittedName>
</protein>
<evidence type="ECO:0000256" key="1">
    <source>
        <dbReference type="SAM" id="Phobius"/>
    </source>
</evidence>
<dbReference type="Proteomes" id="UP000762676">
    <property type="component" value="Unassembled WGS sequence"/>
</dbReference>
<organism evidence="2 3">
    <name type="scientific">Elysia marginata</name>
    <dbReference type="NCBI Taxonomy" id="1093978"/>
    <lineage>
        <taxon>Eukaryota</taxon>
        <taxon>Metazoa</taxon>
        <taxon>Spiralia</taxon>
        <taxon>Lophotrochozoa</taxon>
        <taxon>Mollusca</taxon>
        <taxon>Gastropoda</taxon>
        <taxon>Heterobranchia</taxon>
        <taxon>Euthyneura</taxon>
        <taxon>Panpulmonata</taxon>
        <taxon>Sacoglossa</taxon>
        <taxon>Placobranchoidea</taxon>
        <taxon>Plakobranchidae</taxon>
        <taxon>Elysia</taxon>
    </lineage>
</organism>
<sequence>MVVEVVVVEATPVVVVVEVVVVVVEVWTCFDVALLPSFFINVIGVVLVQLQYIYVNNVFQFLQDTEILGMPYPFKP</sequence>